<evidence type="ECO:0000313" key="4">
    <source>
        <dbReference type="Proteomes" id="UP000294887"/>
    </source>
</evidence>
<dbReference type="RefSeq" id="WP_131904131.1">
    <property type="nucleotide sequence ID" value="NZ_SMFQ01000002.1"/>
</dbReference>
<dbReference type="InterPro" id="IPR051532">
    <property type="entry name" value="Ester_Hydrolysis_Enzymes"/>
</dbReference>
<dbReference type="SUPFAM" id="SSF52266">
    <property type="entry name" value="SGNH hydrolase"/>
    <property type="match status" value="1"/>
</dbReference>
<feature type="domain" description="SGNH hydrolase-type esterase" evidence="2">
    <location>
        <begin position="41"/>
        <end position="194"/>
    </location>
</feature>
<dbReference type="Pfam" id="PF13472">
    <property type="entry name" value="Lipase_GDSL_2"/>
    <property type="match status" value="1"/>
</dbReference>
<feature type="signal peptide" evidence="1">
    <location>
        <begin position="1"/>
        <end position="33"/>
    </location>
</feature>
<gene>
    <name evidence="3" type="ORF">EV695_0289</name>
</gene>
<dbReference type="Gene3D" id="3.40.50.1110">
    <property type="entry name" value="SGNH hydrolase"/>
    <property type="match status" value="1"/>
</dbReference>
<evidence type="ECO:0000313" key="3">
    <source>
        <dbReference type="EMBL" id="TCJ88435.1"/>
    </source>
</evidence>
<keyword evidence="1" id="KW-0732">Signal</keyword>
<dbReference type="AlphaFoldDB" id="A0A4V2P968"/>
<protein>
    <submittedName>
        <fullName evidence="3">Acyl-CoA thioesterase-1</fullName>
    </submittedName>
</protein>
<keyword evidence="4" id="KW-1185">Reference proteome</keyword>
<comment type="caution">
    <text evidence="3">The sequence shown here is derived from an EMBL/GenBank/DDBJ whole genome shotgun (WGS) entry which is preliminary data.</text>
</comment>
<dbReference type="InterPro" id="IPR036514">
    <property type="entry name" value="SGNH_hydro_sf"/>
</dbReference>
<evidence type="ECO:0000259" key="2">
    <source>
        <dbReference type="Pfam" id="PF13472"/>
    </source>
</evidence>
<dbReference type="CDD" id="cd01822">
    <property type="entry name" value="Lysophospholipase_L1_like"/>
    <property type="match status" value="1"/>
</dbReference>
<dbReference type="InterPro" id="IPR013830">
    <property type="entry name" value="SGNH_hydro"/>
</dbReference>
<organism evidence="3 4">
    <name type="scientific">Cocleimonas flava</name>
    <dbReference type="NCBI Taxonomy" id="634765"/>
    <lineage>
        <taxon>Bacteria</taxon>
        <taxon>Pseudomonadati</taxon>
        <taxon>Pseudomonadota</taxon>
        <taxon>Gammaproteobacteria</taxon>
        <taxon>Thiotrichales</taxon>
        <taxon>Thiotrichaceae</taxon>
        <taxon>Cocleimonas</taxon>
    </lineage>
</organism>
<sequence length="214" mass="23761">MGFTLKVFKLARRSFLLMTIMLFSSAFSSTALADQKILVWGDSLSAAYGIPREQGWVNLMRNELGEKIEVINGSISGETTQGGRTRLPKALEDHQPNYVVLELGANDGLRGIPPDVTKTNLDTMIQEAQKANAKVILFGMKIPPNYGVAYSEKFEAVFADLAEKYDLPFIPFFMEDIAQNFDYLQADELHPTASAQPLLLKKILPTIKKELSSS</sequence>
<proteinExistence type="predicted"/>
<dbReference type="OrthoDB" id="9786188at2"/>
<reference evidence="3 4" key="1">
    <citation type="submission" date="2019-03" db="EMBL/GenBank/DDBJ databases">
        <title>Genomic Encyclopedia of Type Strains, Phase IV (KMG-IV): sequencing the most valuable type-strain genomes for metagenomic binning, comparative biology and taxonomic classification.</title>
        <authorList>
            <person name="Goeker M."/>
        </authorList>
    </citation>
    <scope>NUCLEOTIDE SEQUENCE [LARGE SCALE GENOMIC DNA]</scope>
    <source>
        <strain evidence="3 4">DSM 24830</strain>
    </source>
</reference>
<feature type="chain" id="PRO_5020222749" evidence="1">
    <location>
        <begin position="34"/>
        <end position="214"/>
    </location>
</feature>
<dbReference type="PANTHER" id="PTHR30383:SF24">
    <property type="entry name" value="THIOESTERASE 1_PROTEASE 1_LYSOPHOSPHOLIPASE L1"/>
    <property type="match status" value="1"/>
</dbReference>
<evidence type="ECO:0000256" key="1">
    <source>
        <dbReference type="SAM" id="SignalP"/>
    </source>
</evidence>
<accession>A0A4V2P968</accession>
<dbReference type="PANTHER" id="PTHR30383">
    <property type="entry name" value="THIOESTERASE 1/PROTEASE 1/LYSOPHOSPHOLIPASE L1"/>
    <property type="match status" value="1"/>
</dbReference>
<dbReference type="EMBL" id="SMFQ01000002">
    <property type="protein sequence ID" value="TCJ88435.1"/>
    <property type="molecule type" value="Genomic_DNA"/>
</dbReference>
<name>A0A4V2P968_9GAMM</name>
<dbReference type="GO" id="GO:0004622">
    <property type="term" value="F:phosphatidylcholine lysophospholipase activity"/>
    <property type="evidence" value="ECO:0007669"/>
    <property type="project" value="TreeGrafter"/>
</dbReference>
<dbReference type="Proteomes" id="UP000294887">
    <property type="component" value="Unassembled WGS sequence"/>
</dbReference>